<evidence type="ECO:0000256" key="5">
    <source>
        <dbReference type="ARBA" id="ARBA00023136"/>
    </source>
</evidence>
<keyword evidence="4 6" id="KW-1133">Transmembrane helix</keyword>
<dbReference type="GO" id="GO:0016020">
    <property type="term" value="C:membrane"/>
    <property type="evidence" value="ECO:0007669"/>
    <property type="project" value="UniProtKB-SubCell"/>
</dbReference>
<reference evidence="8 9" key="1">
    <citation type="journal article" date="2013" name="BMC Genomics">
        <title>Reconstruction of the lipid metabolism for the microalga Monoraphidium neglectum from its genome sequence reveals characteristics suitable for biofuel production.</title>
        <authorList>
            <person name="Bogen C."/>
            <person name="Al-Dilaimi A."/>
            <person name="Albersmeier A."/>
            <person name="Wichmann J."/>
            <person name="Grundmann M."/>
            <person name="Rupp O."/>
            <person name="Lauersen K.J."/>
            <person name="Blifernez-Klassen O."/>
            <person name="Kalinowski J."/>
            <person name="Goesmann A."/>
            <person name="Mussgnug J.H."/>
            <person name="Kruse O."/>
        </authorList>
    </citation>
    <scope>NUCLEOTIDE SEQUENCE [LARGE SCALE GENOMIC DNA]</scope>
    <source>
        <strain evidence="8 9">SAG 48.87</strain>
    </source>
</reference>
<gene>
    <name evidence="8" type="ORF">MNEG_11186</name>
</gene>
<evidence type="ECO:0000256" key="1">
    <source>
        <dbReference type="ARBA" id="ARBA00004141"/>
    </source>
</evidence>
<evidence type="ECO:0000256" key="4">
    <source>
        <dbReference type="ARBA" id="ARBA00022989"/>
    </source>
</evidence>
<name>A0A0D2JAL2_9CHLO</name>
<dbReference type="GeneID" id="25728423"/>
<dbReference type="InterPro" id="IPR013525">
    <property type="entry name" value="ABC2_TM"/>
</dbReference>
<keyword evidence="3 6" id="KW-0812">Transmembrane</keyword>
<feature type="domain" description="ABC-2 type transporter transmembrane" evidence="7">
    <location>
        <begin position="3"/>
        <end position="109"/>
    </location>
</feature>
<evidence type="ECO:0000256" key="3">
    <source>
        <dbReference type="ARBA" id="ARBA00022692"/>
    </source>
</evidence>
<feature type="transmembrane region" description="Helical" evidence="6">
    <location>
        <begin position="133"/>
        <end position="155"/>
    </location>
</feature>
<dbReference type="GO" id="GO:0071944">
    <property type="term" value="C:cell periphery"/>
    <property type="evidence" value="ECO:0007669"/>
    <property type="project" value="UniProtKB-ARBA"/>
</dbReference>
<evidence type="ECO:0000313" key="8">
    <source>
        <dbReference type="EMBL" id="KIY96777.1"/>
    </source>
</evidence>
<evidence type="ECO:0000256" key="6">
    <source>
        <dbReference type="SAM" id="Phobius"/>
    </source>
</evidence>
<dbReference type="Proteomes" id="UP000054498">
    <property type="component" value="Unassembled WGS sequence"/>
</dbReference>
<accession>A0A0D2JAL2</accession>
<dbReference type="Pfam" id="PF01061">
    <property type="entry name" value="ABC2_membrane"/>
    <property type="match status" value="1"/>
</dbReference>
<keyword evidence="9" id="KW-1185">Reference proteome</keyword>
<feature type="transmembrane region" description="Helical" evidence="6">
    <location>
        <begin position="62"/>
        <end position="81"/>
    </location>
</feature>
<comment type="subcellular location">
    <subcellularLocation>
        <location evidence="1">Membrane</location>
        <topology evidence="1">Multi-pass membrane protein</topology>
    </subcellularLocation>
</comment>
<evidence type="ECO:0000259" key="7">
    <source>
        <dbReference type="Pfam" id="PF01061"/>
    </source>
</evidence>
<keyword evidence="5 6" id="KW-0472">Membrane</keyword>
<dbReference type="GO" id="GO:0140359">
    <property type="term" value="F:ABC-type transporter activity"/>
    <property type="evidence" value="ECO:0007669"/>
    <property type="project" value="InterPro"/>
</dbReference>
<proteinExistence type="predicted"/>
<dbReference type="PANTHER" id="PTHR19241">
    <property type="entry name" value="ATP-BINDING CASSETTE TRANSPORTER"/>
    <property type="match status" value="1"/>
</dbReference>
<feature type="transmembrane region" description="Helical" evidence="6">
    <location>
        <begin position="30"/>
        <end position="50"/>
    </location>
</feature>
<evidence type="ECO:0000256" key="2">
    <source>
        <dbReference type="ARBA" id="ARBA00022448"/>
    </source>
</evidence>
<organism evidence="8 9">
    <name type="scientific">Monoraphidium neglectum</name>
    <dbReference type="NCBI Taxonomy" id="145388"/>
    <lineage>
        <taxon>Eukaryota</taxon>
        <taxon>Viridiplantae</taxon>
        <taxon>Chlorophyta</taxon>
        <taxon>core chlorophytes</taxon>
        <taxon>Chlorophyceae</taxon>
        <taxon>CS clade</taxon>
        <taxon>Sphaeropleales</taxon>
        <taxon>Selenastraceae</taxon>
        <taxon>Monoraphidium</taxon>
    </lineage>
</organism>
<dbReference type="AlphaFoldDB" id="A0A0D2JAL2"/>
<evidence type="ECO:0000313" key="9">
    <source>
        <dbReference type="Proteomes" id="UP000054498"/>
    </source>
</evidence>
<dbReference type="RefSeq" id="XP_013895797.1">
    <property type="nucleotide sequence ID" value="XM_014040343.1"/>
</dbReference>
<dbReference type="KEGG" id="mng:MNEG_11186"/>
<dbReference type="EMBL" id="KK102849">
    <property type="protein sequence ID" value="KIY96777.1"/>
    <property type="molecule type" value="Genomic_DNA"/>
</dbReference>
<dbReference type="OrthoDB" id="66620at2759"/>
<sequence>MTAEVGVAAVGSALMSSVVFYGAALKGSLLVFWMVYLATLCVGITMAYTIAALSPNMDVANAALPTYVATLTFVSGFIIRFDNIPVWWRWYSRVNPLAYAFTALMANQFSSHDPHFIGGKTLLEYFSMAGQSIWFNVGIVWAFFALLLACAWLVLATRRYSRR</sequence>
<protein>
    <recommendedName>
        <fullName evidence="7">ABC-2 type transporter transmembrane domain-containing protein</fullName>
    </recommendedName>
</protein>
<keyword evidence="2" id="KW-0813">Transport</keyword>
<feature type="transmembrane region" description="Helical" evidence="6">
    <location>
        <begin position="7"/>
        <end position="24"/>
    </location>
</feature>